<keyword evidence="1" id="KW-0833">Ubl conjugation pathway</keyword>
<dbReference type="InterPro" id="IPR006553">
    <property type="entry name" value="Leu-rich_rpt_Cys-con_subtyp"/>
</dbReference>
<dbReference type="EMBL" id="KK198759">
    <property type="protein sequence ID" value="KCW65081.1"/>
    <property type="molecule type" value="Genomic_DNA"/>
</dbReference>
<dbReference type="eggNOG" id="KOG1947">
    <property type="taxonomic scope" value="Eukaryota"/>
</dbReference>
<dbReference type="SMART" id="SM00367">
    <property type="entry name" value="LRR_CC"/>
    <property type="match status" value="11"/>
</dbReference>
<accession>A0A059BGS3</accession>
<dbReference type="Pfam" id="PF13516">
    <property type="entry name" value="LRR_6"/>
    <property type="match status" value="2"/>
</dbReference>
<gene>
    <name evidence="3" type="ORF">EUGRSUZ_G02589</name>
</gene>
<evidence type="ECO:0000313" key="3">
    <source>
        <dbReference type="EMBL" id="KCW65081.1"/>
    </source>
</evidence>
<dbReference type="InParanoid" id="A0A059BGS3"/>
<dbReference type="FunCoup" id="A0A059BGS3">
    <property type="interactions" value="1109"/>
</dbReference>
<dbReference type="InterPro" id="IPR057207">
    <property type="entry name" value="FBXL15_LRR"/>
</dbReference>
<dbReference type="STRING" id="71139.A0A059BGS3"/>
<dbReference type="InterPro" id="IPR050648">
    <property type="entry name" value="F-box_LRR-repeat"/>
</dbReference>
<dbReference type="InterPro" id="IPR001611">
    <property type="entry name" value="Leu-rich_rpt"/>
</dbReference>
<dbReference type="GO" id="GO:0019005">
    <property type="term" value="C:SCF ubiquitin ligase complex"/>
    <property type="evidence" value="ECO:0000318"/>
    <property type="project" value="GO_Central"/>
</dbReference>
<dbReference type="AlphaFoldDB" id="A0A059BGS3"/>
<dbReference type="InterPro" id="IPR032675">
    <property type="entry name" value="LRR_dom_sf"/>
</dbReference>
<feature type="domain" description="F-box/LRR-repeat protein 15-like leucin rich repeat" evidence="2">
    <location>
        <begin position="174"/>
        <end position="392"/>
    </location>
</feature>
<sequence>MSAPIVVGGGEAGPPGVCINDVLTDDELRSVLARLESEKDREIFGLVCKRWLALQSAERRRLAARAGPHMLAMLAARFGRVVELDLSQSVSRSFYPGVTDADLAVVARKFKRLKVLNLSHCKGITDKGMLEIGDGLSTLQSLDVSFCRKLTDRGLEAVARGCHDMRTLHLASCRAVSDVLLLGLSRNCPNLEELVLEGCTNITDQGITDLVGGCQKIKLLDVSKCSNVGDVGISNVAKSCSSSLRTLKLLDCCKVGDQSVLSLASFCMGLETLVVSGCRDISDESLKSLAAACGNSLKTLGMNWCLNVSDLSLSSILAQCRYLEALDIGCCEEVTDAAFQGLASVEDVLSLKFLKISNCPNITVTGLGIILDKCRSLEYLDLRSCPHISKTACDEAMLRFPDCCKVNYVGRLSEPDMKL</sequence>
<dbReference type="Pfam" id="PF25372">
    <property type="entry name" value="DUF7885"/>
    <property type="match status" value="1"/>
</dbReference>
<dbReference type="GO" id="GO:0031146">
    <property type="term" value="P:SCF-dependent proteasomal ubiquitin-dependent protein catabolic process"/>
    <property type="evidence" value="ECO:0000318"/>
    <property type="project" value="GO_Central"/>
</dbReference>
<dbReference type="OrthoDB" id="550575at2759"/>
<evidence type="ECO:0000259" key="2">
    <source>
        <dbReference type="Pfam" id="PF25372"/>
    </source>
</evidence>
<dbReference type="Gene3D" id="3.80.10.10">
    <property type="entry name" value="Ribonuclease Inhibitor"/>
    <property type="match status" value="2"/>
</dbReference>
<name>A0A059BGS3_EUCGR</name>
<protein>
    <recommendedName>
        <fullName evidence="2">F-box/LRR-repeat protein 15-like leucin rich repeat domain-containing protein</fullName>
    </recommendedName>
</protein>
<dbReference type="PANTHER" id="PTHR13382">
    <property type="entry name" value="MITOCHONDRIAL ATP SYNTHASE COUPLING FACTOR B"/>
    <property type="match status" value="1"/>
</dbReference>
<reference evidence="3" key="1">
    <citation type="submission" date="2013-07" db="EMBL/GenBank/DDBJ databases">
        <title>The genome of Eucalyptus grandis.</title>
        <authorList>
            <person name="Schmutz J."/>
            <person name="Hayes R."/>
            <person name="Myburg A."/>
            <person name="Tuskan G."/>
            <person name="Grattapaglia D."/>
            <person name="Rokhsar D.S."/>
        </authorList>
    </citation>
    <scope>NUCLEOTIDE SEQUENCE</scope>
    <source>
        <tissue evidence="3">Leaf extractions</tissue>
    </source>
</reference>
<dbReference type="KEGG" id="egr:104454020"/>
<dbReference type="SUPFAM" id="SSF52047">
    <property type="entry name" value="RNI-like"/>
    <property type="match status" value="1"/>
</dbReference>
<evidence type="ECO:0000256" key="1">
    <source>
        <dbReference type="ARBA" id="ARBA00022786"/>
    </source>
</evidence>
<organism evidence="3">
    <name type="scientific">Eucalyptus grandis</name>
    <name type="common">Flooded gum</name>
    <dbReference type="NCBI Taxonomy" id="71139"/>
    <lineage>
        <taxon>Eukaryota</taxon>
        <taxon>Viridiplantae</taxon>
        <taxon>Streptophyta</taxon>
        <taxon>Embryophyta</taxon>
        <taxon>Tracheophyta</taxon>
        <taxon>Spermatophyta</taxon>
        <taxon>Magnoliopsida</taxon>
        <taxon>eudicotyledons</taxon>
        <taxon>Gunneridae</taxon>
        <taxon>Pentapetalae</taxon>
        <taxon>rosids</taxon>
        <taxon>malvids</taxon>
        <taxon>Myrtales</taxon>
        <taxon>Myrtaceae</taxon>
        <taxon>Myrtoideae</taxon>
        <taxon>Eucalypteae</taxon>
        <taxon>Eucalyptus</taxon>
    </lineage>
</organism>
<proteinExistence type="predicted"/>
<dbReference type="Gramene" id="KCW65081">
    <property type="protein sequence ID" value="KCW65081"/>
    <property type="gene ID" value="EUGRSUZ_G02589"/>
</dbReference>
<dbReference type="Gene3D" id="1.20.1280.50">
    <property type="match status" value="1"/>
</dbReference>
<dbReference type="OMA" id="DQALVHI"/>